<reference evidence="7 8" key="1">
    <citation type="submission" date="2017-12" db="EMBL/GenBank/DDBJ databases">
        <title>Draft genome sequence of Ralstonia pickettii 52.</title>
        <authorList>
            <person name="Zheng B."/>
        </authorList>
    </citation>
    <scope>NUCLEOTIDE SEQUENCE [LARGE SCALE GENOMIC DNA]</scope>
    <source>
        <strain evidence="7 8">52</strain>
    </source>
</reference>
<dbReference type="AlphaFoldDB" id="A0A2N4TW49"/>
<dbReference type="GO" id="GO:0005886">
    <property type="term" value="C:plasma membrane"/>
    <property type="evidence" value="ECO:0007669"/>
    <property type="project" value="UniProtKB-SubCell"/>
</dbReference>
<keyword evidence="5" id="KW-0472">Membrane</keyword>
<organism evidence="7 8">
    <name type="scientific">Ralstonia pickettii</name>
    <name type="common">Burkholderia pickettii</name>
    <dbReference type="NCBI Taxonomy" id="329"/>
    <lineage>
        <taxon>Bacteria</taxon>
        <taxon>Pseudomonadati</taxon>
        <taxon>Pseudomonadota</taxon>
        <taxon>Betaproteobacteria</taxon>
        <taxon>Burkholderiales</taxon>
        <taxon>Burkholderiaceae</taxon>
        <taxon>Ralstonia</taxon>
    </lineage>
</organism>
<accession>A0A2N4TW49</accession>
<dbReference type="EMBL" id="PKQE01000001">
    <property type="protein sequence ID" value="PLC43923.1"/>
    <property type="molecule type" value="Genomic_DNA"/>
</dbReference>
<dbReference type="InterPro" id="IPR014548">
    <property type="entry name" value="Ac_Trasf"/>
</dbReference>
<protein>
    <submittedName>
        <fullName evidence="7">Acyl-CoA synthetase</fullName>
    </submittedName>
</protein>
<dbReference type="PANTHER" id="PTHR30606:SF9">
    <property type="entry name" value="LIPID A BIOSYNTHESIS LAUROYLTRANSFERASE"/>
    <property type="match status" value="1"/>
</dbReference>
<evidence type="ECO:0000256" key="2">
    <source>
        <dbReference type="ARBA" id="ARBA00022475"/>
    </source>
</evidence>
<dbReference type="GO" id="GO:0016746">
    <property type="term" value="F:acyltransferase activity"/>
    <property type="evidence" value="ECO:0007669"/>
    <property type="project" value="UniProtKB-KW"/>
</dbReference>
<dbReference type="Pfam" id="PF03279">
    <property type="entry name" value="Lip_A_acyltrans"/>
    <property type="match status" value="1"/>
</dbReference>
<proteinExistence type="predicted"/>
<comment type="caution">
    <text evidence="7">The sequence shown here is derived from an EMBL/GenBank/DDBJ whole genome shotgun (WGS) entry which is preliminary data.</text>
</comment>
<dbReference type="RefSeq" id="WP_102064470.1">
    <property type="nucleotide sequence ID" value="NZ_PKQE01000001.1"/>
</dbReference>
<comment type="subcellular location">
    <subcellularLocation>
        <location evidence="1">Cell inner membrane</location>
    </subcellularLocation>
</comment>
<evidence type="ECO:0000256" key="4">
    <source>
        <dbReference type="ARBA" id="ARBA00022679"/>
    </source>
</evidence>
<keyword evidence="3" id="KW-0997">Cell inner membrane</keyword>
<dbReference type="CDD" id="cd07984">
    <property type="entry name" value="LPLAT_LABLAT-like"/>
    <property type="match status" value="1"/>
</dbReference>
<dbReference type="PIRSF" id="PIRSF028561">
    <property type="entry name" value="Ac_Trasf"/>
    <property type="match status" value="1"/>
</dbReference>
<evidence type="ECO:0000256" key="1">
    <source>
        <dbReference type="ARBA" id="ARBA00004533"/>
    </source>
</evidence>
<keyword evidence="2" id="KW-1003">Cell membrane</keyword>
<name>A0A2N4TW49_RALPI</name>
<evidence type="ECO:0000313" key="8">
    <source>
        <dbReference type="Proteomes" id="UP000234456"/>
    </source>
</evidence>
<evidence type="ECO:0000256" key="5">
    <source>
        <dbReference type="ARBA" id="ARBA00023136"/>
    </source>
</evidence>
<sequence>MKRPDWAERPERSNLALLRVMTWLSLRLGRPFGRVLLRLIALYFVAASPAARRASRDYLQRALGRPATLREVFGHMFTFATTIHDRIYLISGRFDLFDIQLQGQHHVHDVLAQGRGAFLLGAHLGSFEVVRALGRTVPHLRVSVAMYEENARNINAAVAAINPAAAPEVIPLGRVDAMLQVREALDDNRLVGMLADRTLLRDAGPSVQQMDFLGSPAAFPLGPLHMAAMLKRPVLFMTGLHLGGNRYAIHFDPLADFTDVRREDRAAAVQTALARYVERVEHYCRIAPCNWFNYFDFWQDADAAGAQDRAPVKRQTTPTP</sequence>
<dbReference type="Proteomes" id="UP000234456">
    <property type="component" value="Unassembled WGS sequence"/>
</dbReference>
<keyword evidence="6" id="KW-0012">Acyltransferase</keyword>
<evidence type="ECO:0000256" key="3">
    <source>
        <dbReference type="ARBA" id="ARBA00022519"/>
    </source>
</evidence>
<dbReference type="GO" id="GO:0009247">
    <property type="term" value="P:glycolipid biosynthetic process"/>
    <property type="evidence" value="ECO:0007669"/>
    <property type="project" value="UniProtKB-ARBA"/>
</dbReference>
<dbReference type="PANTHER" id="PTHR30606">
    <property type="entry name" value="LIPID A BIOSYNTHESIS LAUROYL ACYLTRANSFERASE"/>
    <property type="match status" value="1"/>
</dbReference>
<keyword evidence="4" id="KW-0808">Transferase</keyword>
<evidence type="ECO:0000313" key="7">
    <source>
        <dbReference type="EMBL" id="PLC43923.1"/>
    </source>
</evidence>
<dbReference type="OrthoDB" id="9808633at2"/>
<dbReference type="InterPro" id="IPR004960">
    <property type="entry name" value="LipA_acyltrans"/>
</dbReference>
<gene>
    <name evidence="7" type="ORF">C0Q88_04240</name>
</gene>
<evidence type="ECO:0000256" key="6">
    <source>
        <dbReference type="ARBA" id="ARBA00023315"/>
    </source>
</evidence>